<dbReference type="InterPro" id="IPR000089">
    <property type="entry name" value="Biotin_lipoyl"/>
</dbReference>
<organism evidence="6 7">
    <name type="scientific">Streptohalobacillus salinus</name>
    <dbReference type="NCBI Taxonomy" id="621096"/>
    <lineage>
        <taxon>Bacteria</taxon>
        <taxon>Bacillati</taxon>
        <taxon>Bacillota</taxon>
        <taxon>Bacilli</taxon>
        <taxon>Bacillales</taxon>
        <taxon>Bacillaceae</taxon>
        <taxon>Streptohalobacillus</taxon>
    </lineage>
</organism>
<dbReference type="Gene3D" id="2.40.50.100">
    <property type="match status" value="1"/>
</dbReference>
<reference evidence="6 7" key="1">
    <citation type="submission" date="2018-05" db="EMBL/GenBank/DDBJ databases">
        <title>Genomic Encyclopedia of Type Strains, Phase IV (KMG-IV): sequencing the most valuable type-strain genomes for metagenomic binning, comparative biology and taxonomic classification.</title>
        <authorList>
            <person name="Goeker M."/>
        </authorList>
    </citation>
    <scope>NUCLEOTIDE SEQUENCE [LARGE SCALE GENOMIC DNA]</scope>
    <source>
        <strain evidence="6 7">DSM 22440</strain>
    </source>
</reference>
<dbReference type="GO" id="GO:0005960">
    <property type="term" value="C:glycine cleavage complex"/>
    <property type="evidence" value="ECO:0007669"/>
    <property type="project" value="InterPro"/>
</dbReference>
<gene>
    <name evidence="3" type="primary">gcvH</name>
    <name evidence="6" type="ORF">DES38_10541</name>
</gene>
<dbReference type="AlphaFoldDB" id="A0A2V3WE95"/>
<dbReference type="HAMAP" id="MF_00272">
    <property type="entry name" value="GcvH"/>
    <property type="match status" value="1"/>
</dbReference>
<evidence type="ECO:0000256" key="1">
    <source>
        <dbReference type="ARBA" id="ARBA00009249"/>
    </source>
</evidence>
<evidence type="ECO:0000259" key="5">
    <source>
        <dbReference type="PROSITE" id="PS50968"/>
    </source>
</evidence>
<evidence type="ECO:0000256" key="4">
    <source>
        <dbReference type="PIRSR" id="PIRSR617453-50"/>
    </source>
</evidence>
<dbReference type="Proteomes" id="UP000247922">
    <property type="component" value="Unassembled WGS sequence"/>
</dbReference>
<dbReference type="PROSITE" id="PS50968">
    <property type="entry name" value="BIOTINYL_LIPOYL"/>
    <property type="match status" value="1"/>
</dbReference>
<dbReference type="PROSITE" id="PS00189">
    <property type="entry name" value="LIPOYL"/>
    <property type="match status" value="1"/>
</dbReference>
<dbReference type="EMBL" id="QJJR01000005">
    <property type="protein sequence ID" value="PXW91421.1"/>
    <property type="molecule type" value="Genomic_DNA"/>
</dbReference>
<dbReference type="GO" id="GO:0005737">
    <property type="term" value="C:cytoplasm"/>
    <property type="evidence" value="ECO:0007669"/>
    <property type="project" value="TreeGrafter"/>
</dbReference>
<comment type="similarity">
    <text evidence="1 3">Belongs to the GcvH family.</text>
</comment>
<feature type="domain" description="Lipoyl-binding" evidence="5">
    <location>
        <begin position="22"/>
        <end position="104"/>
    </location>
</feature>
<evidence type="ECO:0000256" key="3">
    <source>
        <dbReference type="HAMAP-Rule" id="MF_00272"/>
    </source>
</evidence>
<dbReference type="OrthoDB" id="9796712at2"/>
<dbReference type="PANTHER" id="PTHR11715:SF3">
    <property type="entry name" value="GLYCINE CLEAVAGE SYSTEM H PROTEIN-RELATED"/>
    <property type="match status" value="1"/>
</dbReference>
<dbReference type="InterPro" id="IPR002930">
    <property type="entry name" value="GCV_H"/>
</dbReference>
<sequence length="146" mass="16498">MALPETYYYTDEHIWLSIESNQVRIGVTDYAQDELGDVVFVEINEVGEKLKAEDSFGNVESIKTVSELYLPISGEIIEVNETLEDKPEKINTSPYDAGWLIVLKPNSLDDVEKMMTKDAYADFLKGINEAFISQNLGQINDIDLTK</sequence>
<dbReference type="GO" id="GO:0009249">
    <property type="term" value="P:protein lipoylation"/>
    <property type="evidence" value="ECO:0007669"/>
    <property type="project" value="UniProtKB-UniRule"/>
</dbReference>
<dbReference type="InterPro" id="IPR003016">
    <property type="entry name" value="2-oxoA_DH_lipoyl-BS"/>
</dbReference>
<dbReference type="NCBIfam" id="TIGR00527">
    <property type="entry name" value="gcvH"/>
    <property type="match status" value="1"/>
</dbReference>
<dbReference type="Pfam" id="PF01597">
    <property type="entry name" value="GCV_H"/>
    <property type="match status" value="1"/>
</dbReference>
<comment type="subunit">
    <text evidence="3">The glycine cleavage system is composed of four proteins: P, T, L and H.</text>
</comment>
<proteinExistence type="inferred from homology"/>
<protein>
    <recommendedName>
        <fullName evidence="3">Glycine cleavage system H protein</fullName>
    </recommendedName>
    <alternativeName>
        <fullName evidence="3">Octanoyl/lipoyl carrier protein</fullName>
    </alternativeName>
</protein>
<accession>A0A2V3WE95</accession>
<comment type="function">
    <text evidence="3">The glycine cleavage system catalyzes the degradation of glycine. The H protein shuttles the methylamine group of glycine from the P protein to the T protein.</text>
</comment>
<dbReference type="InterPro" id="IPR011053">
    <property type="entry name" value="Single_hybrid_motif"/>
</dbReference>
<keyword evidence="2 3" id="KW-0450">Lipoyl</keyword>
<comment type="caution">
    <text evidence="6">The sequence shown here is derived from an EMBL/GenBank/DDBJ whole genome shotgun (WGS) entry which is preliminary data.</text>
</comment>
<comment type="function">
    <text evidence="3">Is also involved in protein lipoylation via its role as an octanoyl/lipoyl carrier protein intermediate.</text>
</comment>
<evidence type="ECO:0000256" key="2">
    <source>
        <dbReference type="ARBA" id="ARBA00022823"/>
    </source>
</evidence>
<dbReference type="PANTHER" id="PTHR11715">
    <property type="entry name" value="GLYCINE CLEAVAGE SYSTEM H PROTEIN"/>
    <property type="match status" value="1"/>
</dbReference>
<dbReference type="InterPro" id="IPR033753">
    <property type="entry name" value="GCV_H/Fam206"/>
</dbReference>
<dbReference type="SUPFAM" id="SSF51230">
    <property type="entry name" value="Single hybrid motif"/>
    <property type="match status" value="1"/>
</dbReference>
<evidence type="ECO:0000313" key="6">
    <source>
        <dbReference type="EMBL" id="PXW91421.1"/>
    </source>
</evidence>
<dbReference type="InterPro" id="IPR017453">
    <property type="entry name" value="GCV_H_sub"/>
</dbReference>
<dbReference type="CDD" id="cd06848">
    <property type="entry name" value="GCS_H"/>
    <property type="match status" value="1"/>
</dbReference>
<keyword evidence="7" id="KW-1185">Reference proteome</keyword>
<dbReference type="NCBIfam" id="NF002270">
    <property type="entry name" value="PRK01202.1"/>
    <property type="match status" value="1"/>
</dbReference>
<comment type="cofactor">
    <cofactor evidence="3">
        <name>(R)-lipoate</name>
        <dbReference type="ChEBI" id="CHEBI:83088"/>
    </cofactor>
    <text evidence="3">Binds 1 lipoyl cofactor covalently.</text>
</comment>
<name>A0A2V3WE95_9BACI</name>
<evidence type="ECO:0000313" key="7">
    <source>
        <dbReference type="Proteomes" id="UP000247922"/>
    </source>
</evidence>
<dbReference type="GO" id="GO:0019464">
    <property type="term" value="P:glycine decarboxylation via glycine cleavage system"/>
    <property type="evidence" value="ECO:0007669"/>
    <property type="project" value="UniProtKB-UniRule"/>
</dbReference>
<feature type="modified residue" description="N6-lipoyllysine" evidence="3 4">
    <location>
        <position position="63"/>
    </location>
</feature>